<evidence type="ECO:0000256" key="4">
    <source>
        <dbReference type="ARBA" id="ARBA00022989"/>
    </source>
</evidence>
<reference evidence="8" key="2">
    <citation type="submission" date="2025-08" db="UniProtKB">
        <authorList>
            <consortium name="Ensembl"/>
        </authorList>
    </citation>
    <scope>IDENTIFICATION</scope>
</reference>
<evidence type="ECO:0000313" key="8">
    <source>
        <dbReference type="Ensembl" id="ENSATEP00000010424.3"/>
    </source>
</evidence>
<dbReference type="GO" id="GO:0012505">
    <property type="term" value="C:endomembrane system"/>
    <property type="evidence" value="ECO:0007669"/>
    <property type="project" value="UniProtKB-SubCell"/>
</dbReference>
<protein>
    <recommendedName>
        <fullName evidence="7">CWH43-like N-terminal domain-containing protein</fullName>
    </recommendedName>
</protein>
<evidence type="ECO:0000259" key="7">
    <source>
        <dbReference type="Pfam" id="PF10277"/>
    </source>
</evidence>
<organism evidence="8 9">
    <name type="scientific">Anabas testudineus</name>
    <name type="common">Climbing perch</name>
    <name type="synonym">Anthias testudineus</name>
    <dbReference type="NCBI Taxonomy" id="64144"/>
    <lineage>
        <taxon>Eukaryota</taxon>
        <taxon>Metazoa</taxon>
        <taxon>Chordata</taxon>
        <taxon>Craniata</taxon>
        <taxon>Vertebrata</taxon>
        <taxon>Euteleostomi</taxon>
        <taxon>Actinopterygii</taxon>
        <taxon>Neopterygii</taxon>
        <taxon>Teleostei</taxon>
        <taxon>Neoteleostei</taxon>
        <taxon>Acanthomorphata</taxon>
        <taxon>Anabantaria</taxon>
        <taxon>Anabantiformes</taxon>
        <taxon>Anabantoidei</taxon>
        <taxon>Anabantidae</taxon>
        <taxon>Anabas</taxon>
    </lineage>
</organism>
<evidence type="ECO:0000256" key="6">
    <source>
        <dbReference type="SAM" id="Phobius"/>
    </source>
</evidence>
<evidence type="ECO:0000256" key="3">
    <source>
        <dbReference type="ARBA" id="ARBA00022692"/>
    </source>
</evidence>
<comment type="similarity">
    <text evidence="2">Belongs to the DRAM/TMEM150 family.</text>
</comment>
<keyword evidence="4 6" id="KW-1133">Transmembrane helix</keyword>
<dbReference type="AlphaFoldDB" id="A0A3Q1HST6"/>
<keyword evidence="9" id="KW-1185">Reference proteome</keyword>
<evidence type="ECO:0000256" key="5">
    <source>
        <dbReference type="ARBA" id="ARBA00023136"/>
    </source>
</evidence>
<dbReference type="Proteomes" id="UP000265040">
    <property type="component" value="Chromosome 12"/>
</dbReference>
<feature type="transmembrane region" description="Helical" evidence="6">
    <location>
        <begin position="7"/>
        <end position="31"/>
    </location>
</feature>
<dbReference type="InParanoid" id="A0A3Q1HST6"/>
<sequence>MTDVMWSLWVLLPLLYSVFTASGLWLVYYVAPTEIWLTPLESQYGPFDPPYIGNAAYTQPGSCIFGGVMNVSAFMGFTIAVLRYRQLKHRMDKPWLNISSLVVFSFACVGMLITANIPFSVNFRISNIGCYITFGLGLLFCWMQTYITLKVNLMNEGRKVGFIRFLLSASITVCMILYFYLMFQDFDRSGARCQWVLVMLLLVFLGTFAIEFRHDHFYIECRESCENPSKMSEMLSDVSKSNCVTFVNP</sequence>
<accession>A0A3Q1HST6</accession>
<feature type="transmembrane region" description="Helical" evidence="6">
    <location>
        <begin position="96"/>
        <end position="119"/>
    </location>
</feature>
<feature type="domain" description="CWH43-like N-terminal" evidence="7">
    <location>
        <begin position="9"/>
        <end position="214"/>
    </location>
</feature>
<dbReference type="GO" id="GO:0005886">
    <property type="term" value="C:plasma membrane"/>
    <property type="evidence" value="ECO:0007669"/>
    <property type="project" value="TreeGrafter"/>
</dbReference>
<name>A0A3Q1HST6_ANATE</name>
<feature type="transmembrane region" description="Helical" evidence="6">
    <location>
        <begin position="161"/>
        <end position="183"/>
    </location>
</feature>
<evidence type="ECO:0000256" key="1">
    <source>
        <dbReference type="ARBA" id="ARBA00004127"/>
    </source>
</evidence>
<reference evidence="8" key="1">
    <citation type="submission" date="2021-04" db="EMBL/GenBank/DDBJ databases">
        <authorList>
            <consortium name="Wellcome Sanger Institute Data Sharing"/>
        </authorList>
    </citation>
    <scope>NUCLEOTIDE SEQUENCE [LARGE SCALE GENOMIC DNA]</scope>
</reference>
<dbReference type="Pfam" id="PF10277">
    <property type="entry name" value="Frag1"/>
    <property type="match status" value="1"/>
</dbReference>
<keyword evidence="3 6" id="KW-0812">Transmembrane</keyword>
<dbReference type="GeneTree" id="ENSGT01030000234578"/>
<dbReference type="PANTHER" id="PTHR21324">
    <property type="entry name" value="FASTING-INDUCIBLE INTEGRAL MEMBRANE PROTEIN TM6P1-RELATED"/>
    <property type="match status" value="1"/>
</dbReference>
<dbReference type="OrthoDB" id="9865811at2759"/>
<feature type="transmembrane region" description="Helical" evidence="6">
    <location>
        <begin position="125"/>
        <end position="149"/>
    </location>
</feature>
<comment type="subcellular location">
    <subcellularLocation>
        <location evidence="1">Endomembrane system</location>
        <topology evidence="1">Multi-pass membrane protein</topology>
    </subcellularLocation>
</comment>
<dbReference type="InterPro" id="IPR050911">
    <property type="entry name" value="DRAM/TMEM150_Autophagy_Mod"/>
</dbReference>
<keyword evidence="5 6" id="KW-0472">Membrane</keyword>
<gene>
    <name evidence="8" type="primary">TMEM150C</name>
</gene>
<proteinExistence type="inferred from homology"/>
<dbReference type="InterPro" id="IPR019402">
    <property type="entry name" value="CWH43_N"/>
</dbReference>
<reference evidence="8" key="3">
    <citation type="submission" date="2025-09" db="UniProtKB">
        <authorList>
            <consortium name="Ensembl"/>
        </authorList>
    </citation>
    <scope>IDENTIFICATION</scope>
</reference>
<evidence type="ECO:0000256" key="2">
    <source>
        <dbReference type="ARBA" id="ARBA00006565"/>
    </source>
</evidence>
<dbReference type="Ensembl" id="ENSATET00000010607.3">
    <property type="protein sequence ID" value="ENSATEP00000010424.3"/>
    <property type="gene ID" value="ENSATEG00000007347.3"/>
</dbReference>
<feature type="transmembrane region" description="Helical" evidence="6">
    <location>
        <begin position="64"/>
        <end position="84"/>
    </location>
</feature>
<feature type="transmembrane region" description="Helical" evidence="6">
    <location>
        <begin position="195"/>
        <end position="212"/>
    </location>
</feature>
<dbReference type="PANTHER" id="PTHR21324:SF7">
    <property type="entry name" value="TRANSMEMBRANE PROTEIN 150C"/>
    <property type="match status" value="1"/>
</dbReference>
<evidence type="ECO:0000313" key="9">
    <source>
        <dbReference type="Proteomes" id="UP000265040"/>
    </source>
</evidence>